<accession>A0A5M6IRT7</accession>
<dbReference type="GO" id="GO:0005242">
    <property type="term" value="F:inward rectifier potassium channel activity"/>
    <property type="evidence" value="ECO:0007669"/>
    <property type="project" value="InterPro"/>
</dbReference>
<evidence type="ECO:0000256" key="5">
    <source>
        <dbReference type="ARBA" id="ARBA00022882"/>
    </source>
</evidence>
<evidence type="ECO:0000256" key="1">
    <source>
        <dbReference type="ARBA" id="ARBA00004141"/>
    </source>
</evidence>
<evidence type="ECO:0000256" key="4">
    <source>
        <dbReference type="ARBA" id="ARBA00022692"/>
    </source>
</evidence>
<dbReference type="PANTHER" id="PTHR11767">
    <property type="entry name" value="INWARD RECTIFIER POTASSIUM CHANNEL"/>
    <property type="match status" value="1"/>
</dbReference>
<keyword evidence="4 11" id="KW-0812">Transmembrane</keyword>
<name>A0A5M6IRT7_9PROT</name>
<gene>
    <name evidence="14" type="ORF">F1189_16365</name>
</gene>
<dbReference type="GO" id="GO:0034702">
    <property type="term" value="C:monoatomic ion channel complex"/>
    <property type="evidence" value="ECO:0007669"/>
    <property type="project" value="UniProtKB-KW"/>
</dbReference>
<evidence type="ECO:0000256" key="8">
    <source>
        <dbReference type="ARBA" id="ARBA00023065"/>
    </source>
</evidence>
<keyword evidence="10" id="KW-0407">Ion channel</keyword>
<dbReference type="InterPro" id="IPR013518">
    <property type="entry name" value="K_chnl_inward-rec_Kir_cyto"/>
</dbReference>
<feature type="domain" description="Potassium channel" evidence="12">
    <location>
        <begin position="60"/>
        <end position="134"/>
    </location>
</feature>
<dbReference type="GO" id="GO:0005886">
    <property type="term" value="C:plasma membrane"/>
    <property type="evidence" value="ECO:0007669"/>
    <property type="project" value="TreeGrafter"/>
</dbReference>
<keyword evidence="3" id="KW-0633">Potassium transport</keyword>
<dbReference type="Pfam" id="PF07885">
    <property type="entry name" value="Ion_trans_2"/>
    <property type="match status" value="1"/>
</dbReference>
<evidence type="ECO:0000313" key="15">
    <source>
        <dbReference type="Proteomes" id="UP000325255"/>
    </source>
</evidence>
<keyword evidence="2" id="KW-0813">Transport</keyword>
<keyword evidence="5" id="KW-0851">Voltage-gated channel</keyword>
<comment type="subcellular location">
    <subcellularLocation>
        <location evidence="1">Membrane</location>
        <topology evidence="1">Multi-pass membrane protein</topology>
    </subcellularLocation>
</comment>
<protein>
    <recommendedName>
        <fullName evidence="16">ATP-sensitive inward rectifier potassium channel 10</fullName>
    </recommendedName>
</protein>
<dbReference type="OrthoDB" id="9799090at2"/>
<evidence type="ECO:0000256" key="10">
    <source>
        <dbReference type="ARBA" id="ARBA00023303"/>
    </source>
</evidence>
<dbReference type="InterPro" id="IPR041647">
    <property type="entry name" value="IRK_C"/>
</dbReference>
<dbReference type="Gene3D" id="1.10.287.70">
    <property type="match status" value="1"/>
</dbReference>
<evidence type="ECO:0000256" key="11">
    <source>
        <dbReference type="SAM" id="Phobius"/>
    </source>
</evidence>
<feature type="transmembrane region" description="Helical" evidence="11">
    <location>
        <begin position="49"/>
        <end position="71"/>
    </location>
</feature>
<keyword evidence="6" id="KW-0630">Potassium</keyword>
<dbReference type="Gene3D" id="2.60.40.1400">
    <property type="entry name" value="G protein-activated inward rectifier potassium channel 1"/>
    <property type="match status" value="1"/>
</dbReference>
<keyword evidence="7 11" id="KW-1133">Transmembrane helix</keyword>
<dbReference type="InterPro" id="IPR014756">
    <property type="entry name" value="Ig_E-set"/>
</dbReference>
<feature type="transmembrane region" description="Helical" evidence="11">
    <location>
        <begin position="83"/>
        <end position="103"/>
    </location>
</feature>
<feature type="transmembrane region" description="Helical" evidence="11">
    <location>
        <begin position="109"/>
        <end position="134"/>
    </location>
</feature>
<evidence type="ECO:0000313" key="14">
    <source>
        <dbReference type="EMBL" id="KAA5610984.1"/>
    </source>
</evidence>
<evidence type="ECO:0000259" key="12">
    <source>
        <dbReference type="Pfam" id="PF07885"/>
    </source>
</evidence>
<evidence type="ECO:0000256" key="2">
    <source>
        <dbReference type="ARBA" id="ARBA00022448"/>
    </source>
</evidence>
<proteinExistence type="predicted"/>
<feature type="domain" description="Inward rectifier potassium channel C-terminal" evidence="13">
    <location>
        <begin position="143"/>
        <end position="295"/>
    </location>
</feature>
<dbReference type="AlphaFoldDB" id="A0A5M6IRT7"/>
<dbReference type="RefSeq" id="WP_150041907.1">
    <property type="nucleotide sequence ID" value="NZ_OW485601.1"/>
</dbReference>
<keyword evidence="9 11" id="KW-0472">Membrane</keyword>
<evidence type="ECO:0000256" key="7">
    <source>
        <dbReference type="ARBA" id="ARBA00022989"/>
    </source>
</evidence>
<dbReference type="Pfam" id="PF17655">
    <property type="entry name" value="IRK_C"/>
    <property type="match status" value="1"/>
</dbReference>
<reference evidence="14 15" key="1">
    <citation type="submission" date="2019-09" db="EMBL/GenBank/DDBJ databases">
        <title>Genome sequence of Rhodovastum atsumiense, a diverse member of the Acetobacteraceae family of non-sulfur purple photosynthetic bacteria.</title>
        <authorList>
            <person name="Meyer T."/>
            <person name="Kyndt J."/>
        </authorList>
    </citation>
    <scope>NUCLEOTIDE SEQUENCE [LARGE SCALE GENOMIC DNA]</scope>
    <source>
        <strain evidence="14 15">DSM 21279</strain>
    </source>
</reference>
<comment type="caution">
    <text evidence="14">The sequence shown here is derived from an EMBL/GenBank/DDBJ whole genome shotgun (WGS) entry which is preliminary data.</text>
</comment>
<dbReference type="SUPFAM" id="SSF81296">
    <property type="entry name" value="E set domains"/>
    <property type="match status" value="1"/>
</dbReference>
<keyword evidence="8" id="KW-0406">Ion transport</keyword>
<sequence length="298" mass="33283">MHRLMRRLWRRPVPRRAGPMHPEIGIGPGVGRYDWGDPYYLALALPWRWFLALTMAYYLLVNLLFAALYVVQPGSVANMRDGSLSDAFFFSVQTFATVGYGAMAPRTTYGHIVSAIEIFCGVLSIAVIAGLMFVRFSRPRSRLSFARNMVVGPVDGVTTLGARVLNRRFNPIYQVEARMVLIIRDRDATGRSVWRIRDLPLLREHSLVEMMSWTLVHVIDARSPLAGLDAADLARAQAQVMVVVTGSEGTTFAPVRAMHLFHAADILFDHAFADLIAEDAAGRPKFDVSRVDQVVPLK</sequence>
<dbReference type="InterPro" id="IPR013099">
    <property type="entry name" value="K_chnl_dom"/>
</dbReference>
<dbReference type="GO" id="GO:0034765">
    <property type="term" value="P:regulation of monoatomic ion transmembrane transport"/>
    <property type="evidence" value="ECO:0007669"/>
    <property type="project" value="TreeGrafter"/>
</dbReference>
<keyword evidence="15" id="KW-1185">Reference proteome</keyword>
<evidence type="ECO:0000256" key="6">
    <source>
        <dbReference type="ARBA" id="ARBA00022958"/>
    </source>
</evidence>
<evidence type="ECO:0000259" key="13">
    <source>
        <dbReference type="Pfam" id="PF17655"/>
    </source>
</evidence>
<dbReference type="PANTHER" id="PTHR11767:SF102">
    <property type="entry name" value="INWARDLY RECTIFYING POTASSIUM CHANNEL 1, ISOFORM F"/>
    <property type="match status" value="1"/>
</dbReference>
<dbReference type="GO" id="GO:1990573">
    <property type="term" value="P:potassium ion import across plasma membrane"/>
    <property type="evidence" value="ECO:0007669"/>
    <property type="project" value="TreeGrafter"/>
</dbReference>
<dbReference type="InterPro" id="IPR016449">
    <property type="entry name" value="K_chnl_inward-rec_Kir"/>
</dbReference>
<dbReference type="EMBL" id="VWPK01000025">
    <property type="protein sequence ID" value="KAA5610984.1"/>
    <property type="molecule type" value="Genomic_DNA"/>
</dbReference>
<evidence type="ECO:0000256" key="3">
    <source>
        <dbReference type="ARBA" id="ARBA00022538"/>
    </source>
</evidence>
<organism evidence="14 15">
    <name type="scientific">Rhodovastum atsumiense</name>
    <dbReference type="NCBI Taxonomy" id="504468"/>
    <lineage>
        <taxon>Bacteria</taxon>
        <taxon>Pseudomonadati</taxon>
        <taxon>Pseudomonadota</taxon>
        <taxon>Alphaproteobacteria</taxon>
        <taxon>Acetobacterales</taxon>
        <taxon>Acetobacteraceae</taxon>
        <taxon>Rhodovastum</taxon>
    </lineage>
</organism>
<evidence type="ECO:0008006" key="16">
    <source>
        <dbReference type="Google" id="ProtNLM"/>
    </source>
</evidence>
<evidence type="ECO:0000256" key="9">
    <source>
        <dbReference type="ARBA" id="ARBA00023136"/>
    </source>
</evidence>
<dbReference type="Proteomes" id="UP000325255">
    <property type="component" value="Unassembled WGS sequence"/>
</dbReference>
<dbReference type="SUPFAM" id="SSF81324">
    <property type="entry name" value="Voltage-gated potassium channels"/>
    <property type="match status" value="1"/>
</dbReference>